<dbReference type="Proteomes" id="UP000799753">
    <property type="component" value="Unassembled WGS sequence"/>
</dbReference>
<organism evidence="2 3">
    <name type="scientific">Massarina eburnea CBS 473.64</name>
    <dbReference type="NCBI Taxonomy" id="1395130"/>
    <lineage>
        <taxon>Eukaryota</taxon>
        <taxon>Fungi</taxon>
        <taxon>Dikarya</taxon>
        <taxon>Ascomycota</taxon>
        <taxon>Pezizomycotina</taxon>
        <taxon>Dothideomycetes</taxon>
        <taxon>Pleosporomycetidae</taxon>
        <taxon>Pleosporales</taxon>
        <taxon>Massarineae</taxon>
        <taxon>Massarinaceae</taxon>
        <taxon>Massarina</taxon>
    </lineage>
</organism>
<evidence type="ECO:0000313" key="3">
    <source>
        <dbReference type="Proteomes" id="UP000799753"/>
    </source>
</evidence>
<accession>A0A6A6S731</accession>
<reference evidence="2" key="1">
    <citation type="journal article" date="2020" name="Stud. Mycol.">
        <title>101 Dothideomycetes genomes: a test case for predicting lifestyles and emergence of pathogens.</title>
        <authorList>
            <person name="Haridas S."/>
            <person name="Albert R."/>
            <person name="Binder M."/>
            <person name="Bloem J."/>
            <person name="Labutti K."/>
            <person name="Salamov A."/>
            <person name="Andreopoulos B."/>
            <person name="Baker S."/>
            <person name="Barry K."/>
            <person name="Bills G."/>
            <person name="Bluhm B."/>
            <person name="Cannon C."/>
            <person name="Castanera R."/>
            <person name="Culley D."/>
            <person name="Daum C."/>
            <person name="Ezra D."/>
            <person name="Gonzalez J."/>
            <person name="Henrissat B."/>
            <person name="Kuo A."/>
            <person name="Liang C."/>
            <person name="Lipzen A."/>
            <person name="Lutzoni F."/>
            <person name="Magnuson J."/>
            <person name="Mondo S."/>
            <person name="Nolan M."/>
            <person name="Ohm R."/>
            <person name="Pangilinan J."/>
            <person name="Park H.-J."/>
            <person name="Ramirez L."/>
            <person name="Alfaro M."/>
            <person name="Sun H."/>
            <person name="Tritt A."/>
            <person name="Yoshinaga Y."/>
            <person name="Zwiers L.-H."/>
            <person name="Turgeon B."/>
            <person name="Goodwin S."/>
            <person name="Spatafora J."/>
            <person name="Crous P."/>
            <person name="Grigoriev I."/>
        </authorList>
    </citation>
    <scope>NUCLEOTIDE SEQUENCE</scope>
    <source>
        <strain evidence="2">CBS 473.64</strain>
    </source>
</reference>
<dbReference type="OrthoDB" id="4202871at2759"/>
<evidence type="ECO:0000256" key="1">
    <source>
        <dbReference type="SAM" id="MobiDB-lite"/>
    </source>
</evidence>
<feature type="compositionally biased region" description="Polar residues" evidence="1">
    <location>
        <begin position="31"/>
        <end position="47"/>
    </location>
</feature>
<feature type="region of interest" description="Disordered" evidence="1">
    <location>
        <begin position="23"/>
        <end position="176"/>
    </location>
</feature>
<protein>
    <submittedName>
        <fullName evidence="2">Uncharacterized protein</fullName>
    </submittedName>
</protein>
<sequence>MIEAIERGGSIYDHDIPSLSASLEAFDPERSTPSIYSTRSNMHSSRWSMPPQEYDESEAESDGPWQPPAWQRSSTTNKWHRKSQYSERYSESPMRASYSPLDRLDREVTPSRIPLPESPSKGTPRTSPEPVSAYERQFATDGIASRMQSPSEEPRTGASAEPTEDSMDCSQQEDQSAQHDGCMSPLLFFHGCVDTARGLVLTLVSVVRFAIRGETLFRTAPLEDTVSSVAAGVHLFTQSRLSMISIVVAILFSWILVQPWSTSLIPDVANVANMAKQFEPLMYASENVIPRSRELAEASIAVQDLGESVRATNMSASTVIIDQLDDLGDSLKVLAEKITSFFTNVDGDMDSILITMEWAKRELQSIQGPKIGMLDRAIGNIHGGLSKVGLLETASGEATTVGRVVNDVLGHTTQQRSKATLQRTFDYMLNILEENIANELARADVLFQLFESVDRQFHNLHRSVAKEEDSLATRKDEFLASMWRTTIKNKMEIKKYEKNLKLLKDVRASTLANKSDLKSNIQIIHSVKDQLDKARKNLVSPLIRRAQSNSFGLDQQLMDLNGTYGFLKGLRDTQKQKVLQQLWAEPKRRATITTGKDDVEIDET</sequence>
<dbReference type="EMBL" id="MU006780">
    <property type="protein sequence ID" value="KAF2643559.1"/>
    <property type="molecule type" value="Genomic_DNA"/>
</dbReference>
<gene>
    <name evidence="2" type="ORF">P280DRAFT_467571</name>
</gene>
<dbReference type="AlphaFoldDB" id="A0A6A6S731"/>
<keyword evidence="3" id="KW-1185">Reference proteome</keyword>
<name>A0A6A6S731_9PLEO</name>
<proteinExistence type="predicted"/>
<evidence type="ECO:0000313" key="2">
    <source>
        <dbReference type="EMBL" id="KAF2643559.1"/>
    </source>
</evidence>